<dbReference type="InterPro" id="IPR020846">
    <property type="entry name" value="MFS_dom"/>
</dbReference>
<dbReference type="PANTHER" id="PTHR23508:SF10">
    <property type="entry name" value="CARBOXYLIC ACID TRANSPORTER PROTEIN HOMOLOG"/>
    <property type="match status" value="1"/>
</dbReference>
<dbReference type="PROSITE" id="PS50850">
    <property type="entry name" value="MFS"/>
    <property type="match status" value="1"/>
</dbReference>
<keyword evidence="2 5" id="KW-0812">Transmembrane</keyword>
<dbReference type="PANTHER" id="PTHR23508">
    <property type="entry name" value="CARBOXYLIC ACID TRANSPORTER PROTEIN HOMOLOG"/>
    <property type="match status" value="1"/>
</dbReference>
<proteinExistence type="predicted"/>
<name>A0A328VDN3_9CHLR</name>
<dbReference type="OrthoDB" id="9787026at2"/>
<dbReference type="Proteomes" id="UP000248706">
    <property type="component" value="Unassembled WGS sequence"/>
</dbReference>
<feature type="transmembrane region" description="Helical" evidence="5">
    <location>
        <begin position="349"/>
        <end position="369"/>
    </location>
</feature>
<protein>
    <submittedName>
        <fullName evidence="7">MFS transporter</fullName>
    </submittedName>
</protein>
<evidence type="ECO:0000256" key="2">
    <source>
        <dbReference type="ARBA" id="ARBA00022692"/>
    </source>
</evidence>
<dbReference type="AlphaFoldDB" id="A0A328VDN3"/>
<reference evidence="7 8" key="1">
    <citation type="submission" date="2016-08" db="EMBL/GenBank/DDBJ databases">
        <title>Analysis of Carbohydrate Active Enzymes in Thermogemmatispora T81 Reveals Carbohydrate Degradation Ability.</title>
        <authorList>
            <person name="Tomazini A."/>
            <person name="Lal S."/>
            <person name="Stott M."/>
            <person name="Henrissat B."/>
            <person name="Polikarpov I."/>
            <person name="Sparling R."/>
            <person name="Levin D.B."/>
        </authorList>
    </citation>
    <scope>NUCLEOTIDE SEQUENCE [LARGE SCALE GENOMIC DNA]</scope>
    <source>
        <strain evidence="7 8">T81</strain>
    </source>
</reference>
<feature type="transmembrane region" description="Helical" evidence="5">
    <location>
        <begin position="375"/>
        <end position="400"/>
    </location>
</feature>
<feature type="transmembrane region" description="Helical" evidence="5">
    <location>
        <begin position="412"/>
        <end position="435"/>
    </location>
</feature>
<dbReference type="Pfam" id="PF00083">
    <property type="entry name" value="Sugar_tr"/>
    <property type="match status" value="1"/>
</dbReference>
<comment type="subcellular location">
    <subcellularLocation>
        <location evidence="1">Cell membrane</location>
        <topology evidence="1">Multi-pass membrane protein</topology>
    </subcellularLocation>
</comment>
<keyword evidence="8" id="KW-1185">Reference proteome</keyword>
<evidence type="ECO:0000256" key="1">
    <source>
        <dbReference type="ARBA" id="ARBA00004651"/>
    </source>
</evidence>
<organism evidence="7 8">
    <name type="scientific">Thermogemmatispora tikiterensis</name>
    <dbReference type="NCBI Taxonomy" id="1825093"/>
    <lineage>
        <taxon>Bacteria</taxon>
        <taxon>Bacillati</taxon>
        <taxon>Chloroflexota</taxon>
        <taxon>Ktedonobacteria</taxon>
        <taxon>Thermogemmatisporales</taxon>
        <taxon>Thermogemmatisporaceae</taxon>
        <taxon>Thermogemmatispora</taxon>
    </lineage>
</organism>
<dbReference type="SUPFAM" id="SSF103473">
    <property type="entry name" value="MFS general substrate transporter"/>
    <property type="match status" value="1"/>
</dbReference>
<feature type="transmembrane region" description="Helical" evidence="5">
    <location>
        <begin position="441"/>
        <end position="464"/>
    </location>
</feature>
<comment type="caution">
    <text evidence="7">The sequence shown here is derived from an EMBL/GenBank/DDBJ whole genome shotgun (WGS) entry which is preliminary data.</text>
</comment>
<dbReference type="GO" id="GO:0005886">
    <property type="term" value="C:plasma membrane"/>
    <property type="evidence" value="ECO:0007669"/>
    <property type="project" value="UniProtKB-SubCell"/>
</dbReference>
<dbReference type="GO" id="GO:0046943">
    <property type="term" value="F:carboxylic acid transmembrane transporter activity"/>
    <property type="evidence" value="ECO:0007669"/>
    <property type="project" value="TreeGrafter"/>
</dbReference>
<keyword evidence="3 5" id="KW-1133">Transmembrane helix</keyword>
<dbReference type="InterPro" id="IPR036259">
    <property type="entry name" value="MFS_trans_sf"/>
</dbReference>
<evidence type="ECO:0000313" key="8">
    <source>
        <dbReference type="Proteomes" id="UP000248706"/>
    </source>
</evidence>
<evidence type="ECO:0000256" key="5">
    <source>
        <dbReference type="SAM" id="Phobius"/>
    </source>
</evidence>
<dbReference type="EMBL" id="MCIF01000002">
    <property type="protein sequence ID" value="RAQ94921.1"/>
    <property type="molecule type" value="Genomic_DNA"/>
</dbReference>
<feature type="transmembrane region" description="Helical" evidence="5">
    <location>
        <begin position="319"/>
        <end position="337"/>
    </location>
</feature>
<dbReference type="InterPro" id="IPR005828">
    <property type="entry name" value="MFS_sugar_transport-like"/>
</dbReference>
<dbReference type="RefSeq" id="WP_112427219.1">
    <property type="nucleotide sequence ID" value="NZ_MCIF01000002.1"/>
</dbReference>
<dbReference type="Gene3D" id="1.20.1250.20">
    <property type="entry name" value="MFS general substrate transporter like domains"/>
    <property type="match status" value="1"/>
</dbReference>
<feature type="transmembrane region" description="Helical" evidence="5">
    <location>
        <begin position="102"/>
        <end position="126"/>
    </location>
</feature>
<feature type="transmembrane region" description="Helical" evidence="5">
    <location>
        <begin position="70"/>
        <end position="90"/>
    </location>
</feature>
<feature type="transmembrane region" description="Helical" evidence="5">
    <location>
        <begin position="284"/>
        <end position="307"/>
    </location>
</feature>
<evidence type="ECO:0000256" key="4">
    <source>
        <dbReference type="ARBA" id="ARBA00023136"/>
    </source>
</evidence>
<evidence type="ECO:0000256" key="3">
    <source>
        <dbReference type="ARBA" id="ARBA00022989"/>
    </source>
</evidence>
<accession>A0A328VDN3</accession>
<dbReference type="CDD" id="cd17316">
    <property type="entry name" value="MFS_SV2_like"/>
    <property type="match status" value="1"/>
</dbReference>
<feature type="transmembrane region" description="Helical" evidence="5">
    <location>
        <begin position="30"/>
        <end position="58"/>
    </location>
</feature>
<keyword evidence="4 5" id="KW-0472">Membrane</keyword>
<feature type="domain" description="Major facilitator superfamily (MFS) profile" evidence="6">
    <location>
        <begin position="34"/>
        <end position="470"/>
    </location>
</feature>
<sequence>MTTSTHLRTSPEKVRTSIPFRLDRLPWSRWHWLVVISLGITWILDGLEVTIIGSIAAVLTDARTLHLSSVQVASAGTAYLIGAVLGAFFFARLTDRFGRKLLFLITLSVYLLATVATAFSFNFLWFAACRFLTGTGIGGEYAAINSAVDELIPARMRGQVDLAINGSWWLGTAVGALLTTILLNPHLLPVNVGWRLAFALGAILGLGVLLVRRNLPESPRWLLMHGRFEEAERIVRQIESIVVKEKHLTALPETCETIEMHPVGMVSLKTLVRIILKEYPTRSLLGFSLLVGQAFLYNAIFFTYGLVLARFYRVPDEAIGLYLIPFAIGNCFGPLLLGRFFDTLGRRKMISFTYILPGILLVLTGWLFMRGSLTAVTQTLCWSVIFFFASAGASSAYLTVSEIFPLEVRAQAIALFYAVGTGASAVAPLLFGLLIQSGGAINVFFGYLLGAVVMAAAGGVEMVFGVDAERQSLEKVARPLSVSECFDEGHG</sequence>
<gene>
    <name evidence="7" type="ORF">A4R35_05195</name>
</gene>
<feature type="transmembrane region" description="Helical" evidence="5">
    <location>
        <begin position="192"/>
        <end position="211"/>
    </location>
</feature>
<evidence type="ECO:0000313" key="7">
    <source>
        <dbReference type="EMBL" id="RAQ94921.1"/>
    </source>
</evidence>
<evidence type="ECO:0000259" key="6">
    <source>
        <dbReference type="PROSITE" id="PS50850"/>
    </source>
</evidence>